<evidence type="ECO:0000313" key="2">
    <source>
        <dbReference type="EMBL" id="JAP89852.1"/>
    </source>
</evidence>
<reference evidence="2" key="1">
    <citation type="submission" date="2015-07" db="EMBL/GenBank/DDBJ databases">
        <title>Adaptation to a free-living lifestyle via gene acquisitions in the diplomonad Trepomonas sp. PC1.</title>
        <authorList>
            <person name="Xu F."/>
            <person name="Jerlstrom-Hultqvist J."/>
            <person name="Kolisko M."/>
            <person name="Simpson A.G.B."/>
            <person name="Roger A.J."/>
            <person name="Svard S.G."/>
            <person name="Andersson J.O."/>
        </authorList>
    </citation>
    <scope>NUCLEOTIDE SEQUENCE</scope>
    <source>
        <strain evidence="2">PC1</strain>
    </source>
</reference>
<protein>
    <recommendedName>
        <fullName evidence="3">Transmembrane protein</fullName>
    </recommendedName>
</protein>
<keyword evidence="1" id="KW-0472">Membrane</keyword>
<name>A0A146JYS1_9EUKA</name>
<gene>
    <name evidence="2" type="ORF">TPC1_30653</name>
</gene>
<evidence type="ECO:0000256" key="1">
    <source>
        <dbReference type="SAM" id="Phobius"/>
    </source>
</evidence>
<keyword evidence="1" id="KW-1133">Transmembrane helix</keyword>
<keyword evidence="1" id="KW-0812">Transmembrane</keyword>
<evidence type="ECO:0008006" key="3">
    <source>
        <dbReference type="Google" id="ProtNLM"/>
    </source>
</evidence>
<dbReference type="AlphaFoldDB" id="A0A146JYS1"/>
<feature type="non-terminal residue" evidence="2">
    <location>
        <position position="1"/>
    </location>
</feature>
<proteinExistence type="predicted"/>
<accession>A0A146JYS1</accession>
<feature type="non-terminal residue" evidence="2">
    <location>
        <position position="527"/>
    </location>
</feature>
<organism evidence="2">
    <name type="scientific">Trepomonas sp. PC1</name>
    <dbReference type="NCBI Taxonomy" id="1076344"/>
    <lineage>
        <taxon>Eukaryota</taxon>
        <taxon>Metamonada</taxon>
        <taxon>Diplomonadida</taxon>
        <taxon>Hexamitidae</taxon>
        <taxon>Hexamitinae</taxon>
        <taxon>Trepomonas</taxon>
    </lineage>
</organism>
<dbReference type="EMBL" id="GDID01006754">
    <property type="protein sequence ID" value="JAP89852.1"/>
    <property type="molecule type" value="Transcribed_RNA"/>
</dbReference>
<sequence>LIFVLTVESHQLSTQVQLQKCYAEISILNAFKYNYSFVMNLISNNKDECSVLPRGLKASIFIDTIQQTLVSYRNDYTGGDLTFQFECPDCVSIDGFEKVENAFITIESVKYKTTLSVSKVFHSNQYQGDCVEPFNIDAPNTYLTVGVTELAFSAKINCANFILGNVISATLRLLGTDQQISIDSATYPMTAQLDSQILRLTFDYADKSIFLANYDETQLIVKYNDINNIMQSFSAFSNYFTSTQQNPYQKISAAIAQREIQITGQRSTFGEILQQNLQSGHKTFSYCKVYNKKTSQQMLFPSGDPFIVTDGTNYFYCSYYKDQIQVKECQANLSTIYNDGIENFVIQVVQVVVVNNHQFMYTYLVESLYTCCIYQINTVIKDNQISLQFSYYNKENCQLSSRLKGYVRLVDLTINNAGHFIQTTVDKQYVYFQVFQTELTLPITDQQIDAFSAADYQIIIIENMDNDKIEEVTVSSFEVVKTVNSGSEFILITTFCCIAASLIISAIQYITINVKCRKRPTLISVDE</sequence>
<feature type="transmembrane region" description="Helical" evidence="1">
    <location>
        <begin position="489"/>
        <end position="510"/>
    </location>
</feature>